<feature type="transmembrane region" description="Helical" evidence="7">
    <location>
        <begin position="249"/>
        <end position="267"/>
    </location>
</feature>
<keyword evidence="2" id="KW-1003">Cell membrane</keyword>
<feature type="transmembrane region" description="Helical" evidence="7">
    <location>
        <begin position="74"/>
        <end position="94"/>
    </location>
</feature>
<sequence>MSKVKKNRDSALIYTYLFRALGDWAFRFAVPLFLYAKTNSALGTALGYILTFLPQVLFAIPAGVMADRYDKRTLLWLLDLVGFASCLILAFQVHHQAPISTIYTMIFVISSIGTFYHAVFQGSIPIAIGKQRLHWANSMVNAGDSLLSALGPIIGALAVVVLGYEFVIYLNAFSYLVAVIVTLRCIHFVSIQVRNVHVGHMLKEGAKAISRDDFLKFGVLLFMANNFAMFLYLGVFVYHLKHNFGLSDLAVGAVCSVGGAAAIAGSFMAKNILDERIGALKKISILAILLGVATLFMAINQPVFFSVAWAMVNFVDALIMVTYFTERQIRVPGELLGRVVSFSRMVAYVAIPLGAGVGALAVGYFSIPSVIIVSGILMTIFGASSVLFCRYYPEHAL</sequence>
<evidence type="ECO:0000313" key="12">
    <source>
        <dbReference type="EMBL" id="HAB6342074.1"/>
    </source>
</evidence>
<feature type="transmembrane region" description="Helical" evidence="7">
    <location>
        <begin position="214"/>
        <end position="237"/>
    </location>
</feature>
<name>A0A2I5HI58_SALDZ</name>
<dbReference type="EMBL" id="AAIYJF010000005">
    <property type="protein sequence ID" value="ECJ4377386.1"/>
    <property type="molecule type" value="Genomic_DNA"/>
</dbReference>
<keyword evidence="6 7" id="KW-0472">Membrane</keyword>
<dbReference type="STRING" id="59204.UQ49_09305"/>
<dbReference type="EMBL" id="AAGLNK010000023">
    <property type="protein sequence ID" value="EBP3695394.1"/>
    <property type="molecule type" value="Genomic_DNA"/>
</dbReference>
<feature type="transmembrane region" description="Helical" evidence="7">
    <location>
        <begin position="345"/>
        <end position="365"/>
    </location>
</feature>
<dbReference type="EMBL" id="DAAHJH010000049">
    <property type="protein sequence ID" value="HAB6342074.1"/>
    <property type="molecule type" value="Genomic_DNA"/>
</dbReference>
<feature type="transmembrane region" description="Helical" evidence="7">
    <location>
        <begin position="12"/>
        <end position="35"/>
    </location>
</feature>
<evidence type="ECO:0000256" key="4">
    <source>
        <dbReference type="ARBA" id="ARBA00022692"/>
    </source>
</evidence>
<keyword evidence="5 7" id="KW-1133">Transmembrane helix</keyword>
<dbReference type="GO" id="GO:0005886">
    <property type="term" value="C:plasma membrane"/>
    <property type="evidence" value="ECO:0007669"/>
    <property type="project" value="UniProtKB-SubCell"/>
</dbReference>
<dbReference type="InterPro" id="IPR011701">
    <property type="entry name" value="MFS"/>
</dbReference>
<dbReference type="Proteomes" id="UP000230639">
    <property type="component" value="Chromosome"/>
</dbReference>
<dbReference type="SUPFAM" id="SSF103473">
    <property type="entry name" value="MFS general substrate transporter"/>
    <property type="match status" value="1"/>
</dbReference>
<keyword evidence="3" id="KW-0997">Cell inner membrane</keyword>
<feature type="transmembrane region" description="Helical" evidence="7">
    <location>
        <begin position="100"/>
        <end position="124"/>
    </location>
</feature>
<feature type="transmembrane region" description="Helical" evidence="7">
    <location>
        <begin position="173"/>
        <end position="193"/>
    </location>
</feature>
<evidence type="ECO:0000256" key="6">
    <source>
        <dbReference type="ARBA" id="ARBA00023136"/>
    </source>
</evidence>
<comment type="subcellular location">
    <subcellularLocation>
        <location evidence="1">Cell inner membrane</location>
        <topology evidence="1">Multi-pass membrane protein</topology>
    </subcellularLocation>
</comment>
<keyword evidence="4 7" id="KW-0812">Transmembrane</keyword>
<dbReference type="AlphaFoldDB" id="A0A2I5HI58"/>
<feature type="transmembrane region" description="Helical" evidence="7">
    <location>
        <begin position="371"/>
        <end position="392"/>
    </location>
</feature>
<evidence type="ECO:0000313" key="11">
    <source>
        <dbReference type="EMBL" id="HAB3966412.1"/>
    </source>
</evidence>
<proteinExistence type="predicted"/>
<evidence type="ECO:0000313" key="9">
    <source>
        <dbReference type="EMBL" id="EBP3695394.1"/>
    </source>
</evidence>
<organism evidence="8 14">
    <name type="scientific">Salmonella diarizonae</name>
    <dbReference type="NCBI Taxonomy" id="59204"/>
    <lineage>
        <taxon>Bacteria</taxon>
        <taxon>Pseudomonadati</taxon>
        <taxon>Pseudomonadota</taxon>
        <taxon>Gammaproteobacteria</taxon>
        <taxon>Enterobacterales</taxon>
        <taxon>Enterobacteriaceae</taxon>
        <taxon>Salmonella</taxon>
    </lineage>
</organism>
<evidence type="ECO:0000313" key="13">
    <source>
        <dbReference type="EMBL" id="HAC6767453.1"/>
    </source>
</evidence>
<dbReference type="InterPro" id="IPR036259">
    <property type="entry name" value="MFS_trans_sf"/>
</dbReference>
<dbReference type="PANTHER" id="PTHR23513:SF6">
    <property type="entry name" value="MAJOR FACILITATOR SUPERFAMILY ASSOCIATED DOMAIN-CONTAINING PROTEIN"/>
    <property type="match status" value="1"/>
</dbReference>
<evidence type="ECO:0000256" key="2">
    <source>
        <dbReference type="ARBA" id="ARBA00022475"/>
    </source>
</evidence>
<feature type="transmembrane region" description="Helical" evidence="7">
    <location>
        <begin position="279"/>
        <end position="299"/>
    </location>
</feature>
<dbReference type="Proteomes" id="UP000839781">
    <property type="component" value="Unassembled WGS sequence"/>
</dbReference>
<evidence type="ECO:0000256" key="1">
    <source>
        <dbReference type="ARBA" id="ARBA00004429"/>
    </source>
</evidence>
<feature type="transmembrane region" description="Helical" evidence="7">
    <location>
        <begin position="305"/>
        <end position="324"/>
    </location>
</feature>
<evidence type="ECO:0000313" key="14">
    <source>
        <dbReference type="Proteomes" id="UP000230639"/>
    </source>
</evidence>
<accession>A0A2I5HI58</accession>
<dbReference type="Pfam" id="PF07690">
    <property type="entry name" value="MFS_1"/>
    <property type="match status" value="1"/>
</dbReference>
<evidence type="ECO:0000256" key="3">
    <source>
        <dbReference type="ARBA" id="ARBA00022519"/>
    </source>
</evidence>
<dbReference type="CDD" id="cd06173">
    <property type="entry name" value="MFS_MefA_like"/>
    <property type="match status" value="1"/>
</dbReference>
<reference evidence="11" key="5">
    <citation type="submission" date="2019-10" db="EMBL/GenBank/DDBJ databases">
        <authorList>
            <consortium name="NCBI Pathogen Detection Project"/>
        </authorList>
    </citation>
    <scope>NUCLEOTIDE SEQUENCE</scope>
    <source>
        <strain evidence="13">11-1391</strain>
        <strain evidence="11">Salmonella enterica</strain>
    </source>
</reference>
<reference evidence="11" key="2">
    <citation type="journal article" date="2018" name="Genome Biol.">
        <title>SKESA: strategic k-mer extension for scrupulous assemblies.</title>
        <authorList>
            <person name="Souvorov A."/>
            <person name="Agarwala R."/>
            <person name="Lipman D.J."/>
        </authorList>
    </citation>
    <scope>NUCLEOTIDE SEQUENCE</scope>
    <source>
        <strain evidence="13">11-1391</strain>
        <strain evidence="11">Salmonella enterica</strain>
    </source>
</reference>
<evidence type="ECO:0000313" key="10">
    <source>
        <dbReference type="EMBL" id="ECJ4377386.1"/>
    </source>
</evidence>
<feature type="transmembrane region" description="Helical" evidence="7">
    <location>
        <begin position="145"/>
        <end position="167"/>
    </location>
</feature>
<dbReference type="GO" id="GO:0022857">
    <property type="term" value="F:transmembrane transporter activity"/>
    <property type="evidence" value="ECO:0007669"/>
    <property type="project" value="InterPro"/>
</dbReference>
<reference evidence="9" key="4">
    <citation type="submission" date="2018-07" db="EMBL/GenBank/DDBJ databases">
        <authorList>
            <consortium name="GenomeTrakr network: Whole genome sequencing for foodborne pathogen traceback"/>
        </authorList>
    </citation>
    <scope>NUCLEOTIDE SEQUENCE</scope>
    <source>
        <strain evidence="9">CFSAN008697</strain>
    </source>
</reference>
<dbReference type="EMBL" id="DAAGOZ010000036">
    <property type="protein sequence ID" value="HAB3966412.1"/>
    <property type="molecule type" value="Genomic_DNA"/>
</dbReference>
<evidence type="ECO:0000256" key="7">
    <source>
        <dbReference type="SAM" id="Phobius"/>
    </source>
</evidence>
<dbReference type="PANTHER" id="PTHR23513">
    <property type="entry name" value="INTEGRAL MEMBRANE EFFLUX PROTEIN-RELATED"/>
    <property type="match status" value="1"/>
</dbReference>
<gene>
    <name evidence="8" type="ORF">CNQ75_12430</name>
    <name evidence="10" type="ORF">DLB95_08820</name>
    <name evidence="13" type="ORF">G0D47_23025</name>
    <name evidence="12" type="ORF">GB480_25040</name>
    <name evidence="11" type="ORF">GBX62_20970</name>
    <name evidence="9" type="ORF">PG27_19835</name>
</gene>
<dbReference type="EMBL" id="DAAMII010000044">
    <property type="protein sequence ID" value="HAC6767453.1"/>
    <property type="molecule type" value="Genomic_DNA"/>
</dbReference>
<protein>
    <submittedName>
        <fullName evidence="8">MFS transporter</fullName>
    </submittedName>
</protein>
<feature type="transmembrane region" description="Helical" evidence="7">
    <location>
        <begin position="41"/>
        <end position="62"/>
    </location>
</feature>
<reference evidence="8 14" key="1">
    <citation type="submission" date="2017-09" db="EMBL/GenBank/DDBJ databases">
        <title>Complete genome of Salmonella enterica subsp. diarizonae isolated from stool of a patient with bacterial enteropathy.</title>
        <authorList>
            <person name="Zhou J."/>
            <person name="Chen Q."/>
            <person name="Guo L."/>
            <person name="Fan J."/>
        </authorList>
    </citation>
    <scope>NUCLEOTIDE SEQUENCE [LARGE SCALE GENOMIC DNA]</scope>
    <source>
        <strain evidence="8 14">HZS154</strain>
    </source>
</reference>
<dbReference type="EMBL" id="CP023345">
    <property type="protein sequence ID" value="ATW55255.1"/>
    <property type="molecule type" value="Genomic_DNA"/>
</dbReference>
<reference evidence="10" key="3">
    <citation type="submission" date="2018-05" db="EMBL/GenBank/DDBJ databases">
        <authorList>
            <person name="Ashton P.M."/>
            <person name="Dallman T."/>
            <person name="Nair S."/>
            <person name="De Pinna E."/>
            <person name="Peters T."/>
            <person name="Grant K."/>
        </authorList>
    </citation>
    <scope>NUCLEOTIDE SEQUENCE [LARGE SCALE GENOMIC DNA]</scope>
    <source>
        <strain evidence="10">474878</strain>
    </source>
</reference>
<dbReference type="Gene3D" id="1.20.1250.20">
    <property type="entry name" value="MFS general substrate transporter like domains"/>
    <property type="match status" value="1"/>
</dbReference>
<evidence type="ECO:0000313" key="8">
    <source>
        <dbReference type="EMBL" id="ATW55255.1"/>
    </source>
</evidence>
<evidence type="ECO:0000256" key="5">
    <source>
        <dbReference type="ARBA" id="ARBA00022989"/>
    </source>
</evidence>